<dbReference type="eggNOG" id="KOG1915">
    <property type="taxonomic scope" value="Eukaryota"/>
</dbReference>
<protein>
    <submittedName>
        <fullName evidence="8">Crooked neck</fullName>
    </submittedName>
</protein>
<dbReference type="InterPro" id="IPR045075">
    <property type="entry name" value="Syf1-like"/>
</dbReference>
<dbReference type="FunFam" id="1.25.40.10:FF:000075">
    <property type="entry name" value="Crooked neck pre-mRNA-splicing factor 1"/>
    <property type="match status" value="1"/>
</dbReference>
<evidence type="ECO:0000313" key="9">
    <source>
        <dbReference type="Proteomes" id="UP000054408"/>
    </source>
</evidence>
<feature type="compositionally biased region" description="Gly residues" evidence="7">
    <location>
        <begin position="718"/>
        <end position="738"/>
    </location>
</feature>
<dbReference type="InterPro" id="IPR003107">
    <property type="entry name" value="HAT"/>
</dbReference>
<dbReference type="PANTHER" id="PTHR11246:SF3">
    <property type="entry name" value="CROOKED NECK-LIKE PROTEIN 1"/>
    <property type="match status" value="1"/>
</dbReference>
<dbReference type="GO" id="GO:0000974">
    <property type="term" value="C:Prp19 complex"/>
    <property type="evidence" value="ECO:0007669"/>
    <property type="project" value="TreeGrafter"/>
</dbReference>
<keyword evidence="9" id="KW-1185">Reference proteome</keyword>
<evidence type="ECO:0000256" key="6">
    <source>
        <dbReference type="ARBA" id="ARBA00023242"/>
    </source>
</evidence>
<dbReference type="SUPFAM" id="SSF48452">
    <property type="entry name" value="TPR-like"/>
    <property type="match status" value="4"/>
</dbReference>
<reference evidence="8 9" key="1">
    <citation type="submission" date="2010-05" db="EMBL/GenBank/DDBJ databases">
        <title>The Genome Sequence of Thecamonas trahens ATCC 50062.</title>
        <authorList>
            <consortium name="The Broad Institute Genome Sequencing Platform"/>
            <person name="Russ C."/>
            <person name="Cuomo C."/>
            <person name="Shea T."/>
            <person name="Young S.K."/>
            <person name="Zeng Q."/>
            <person name="Koehrsen M."/>
            <person name="Haas B."/>
            <person name="Borodovsky M."/>
            <person name="Guigo R."/>
            <person name="Alvarado L."/>
            <person name="Berlin A."/>
            <person name="Bochicchio J."/>
            <person name="Borenstein D."/>
            <person name="Chapman S."/>
            <person name="Chen Z."/>
            <person name="Freedman E."/>
            <person name="Gellesch M."/>
            <person name="Goldberg J."/>
            <person name="Griggs A."/>
            <person name="Gujja S."/>
            <person name="Heilman E."/>
            <person name="Heiman D."/>
            <person name="Hepburn T."/>
            <person name="Howarth C."/>
            <person name="Jen D."/>
            <person name="Larson L."/>
            <person name="Mehta T."/>
            <person name="Park D."/>
            <person name="Pearson M."/>
            <person name="Roberts A."/>
            <person name="Saif S."/>
            <person name="Shenoy N."/>
            <person name="Sisk P."/>
            <person name="Stolte C."/>
            <person name="Sykes S."/>
            <person name="Thomson T."/>
            <person name="Walk T."/>
            <person name="White J."/>
            <person name="Yandava C."/>
            <person name="Burger G."/>
            <person name="Gray M.W."/>
            <person name="Holland P.W.H."/>
            <person name="King N."/>
            <person name="Lang F.B.F."/>
            <person name="Roger A.J."/>
            <person name="Ruiz-Trillo I."/>
            <person name="Lander E."/>
            <person name="Nusbaum C."/>
        </authorList>
    </citation>
    <scope>NUCLEOTIDE SEQUENCE [LARGE SCALE GENOMIC DNA]</scope>
    <source>
        <strain evidence="8 9">ATCC 50062</strain>
    </source>
</reference>
<comment type="similarity">
    <text evidence="2">Belongs to the crooked-neck family.</text>
</comment>
<comment type="subcellular location">
    <subcellularLocation>
        <location evidence="1">Nucleus</location>
    </subcellularLocation>
</comment>
<evidence type="ECO:0000256" key="7">
    <source>
        <dbReference type="SAM" id="MobiDB-lite"/>
    </source>
</evidence>
<dbReference type="GeneID" id="25563303"/>
<dbReference type="GO" id="GO:0071014">
    <property type="term" value="C:post-mRNA release spliceosomal complex"/>
    <property type="evidence" value="ECO:0007669"/>
    <property type="project" value="TreeGrafter"/>
</dbReference>
<dbReference type="Proteomes" id="UP000054408">
    <property type="component" value="Unassembled WGS sequence"/>
</dbReference>
<feature type="region of interest" description="Disordered" evidence="7">
    <location>
        <begin position="712"/>
        <end position="753"/>
    </location>
</feature>
<dbReference type="InterPro" id="IPR059164">
    <property type="entry name" value="HAT_PRP39_C"/>
</dbReference>
<accession>A0A0L0D4K6</accession>
<dbReference type="AlphaFoldDB" id="A0A0L0D4K6"/>
<evidence type="ECO:0000256" key="3">
    <source>
        <dbReference type="ARBA" id="ARBA00022664"/>
    </source>
</evidence>
<dbReference type="OMA" id="HIKVWIS"/>
<gene>
    <name evidence="8" type="ORF">AMSG_03726</name>
</gene>
<evidence type="ECO:0000313" key="8">
    <source>
        <dbReference type="EMBL" id="KNC47292.1"/>
    </source>
</evidence>
<dbReference type="EMBL" id="GL349446">
    <property type="protein sequence ID" value="KNC47292.1"/>
    <property type="molecule type" value="Genomic_DNA"/>
</dbReference>
<dbReference type="Pfam" id="PF13432">
    <property type="entry name" value="TPR_16"/>
    <property type="match status" value="1"/>
</dbReference>
<dbReference type="Gene3D" id="1.25.40.10">
    <property type="entry name" value="Tetratricopeptide repeat domain"/>
    <property type="match status" value="3"/>
</dbReference>
<keyword evidence="4" id="KW-0677">Repeat</keyword>
<evidence type="ECO:0000256" key="2">
    <source>
        <dbReference type="ARBA" id="ARBA00008644"/>
    </source>
</evidence>
<evidence type="ECO:0000256" key="5">
    <source>
        <dbReference type="ARBA" id="ARBA00023187"/>
    </source>
</evidence>
<dbReference type="SMART" id="SM00386">
    <property type="entry name" value="HAT"/>
    <property type="match status" value="14"/>
</dbReference>
<organism evidence="8 9">
    <name type="scientific">Thecamonas trahens ATCC 50062</name>
    <dbReference type="NCBI Taxonomy" id="461836"/>
    <lineage>
        <taxon>Eukaryota</taxon>
        <taxon>Apusozoa</taxon>
        <taxon>Apusomonadida</taxon>
        <taxon>Apusomonadidae</taxon>
        <taxon>Thecamonas</taxon>
    </lineage>
</organism>
<dbReference type="GO" id="GO:0000245">
    <property type="term" value="P:spliceosomal complex assembly"/>
    <property type="evidence" value="ECO:0007669"/>
    <property type="project" value="TreeGrafter"/>
</dbReference>
<name>A0A0L0D4K6_THETB</name>
<keyword evidence="5" id="KW-0508">mRNA splicing</keyword>
<proteinExistence type="inferred from homology"/>
<dbReference type="GO" id="GO:0071011">
    <property type="term" value="C:precatalytic spliceosome"/>
    <property type="evidence" value="ECO:0007669"/>
    <property type="project" value="TreeGrafter"/>
</dbReference>
<evidence type="ECO:0000256" key="1">
    <source>
        <dbReference type="ARBA" id="ARBA00004123"/>
    </source>
</evidence>
<evidence type="ECO:0000256" key="4">
    <source>
        <dbReference type="ARBA" id="ARBA00022737"/>
    </source>
</evidence>
<dbReference type="PANTHER" id="PTHR11246">
    <property type="entry name" value="PRE-MRNA SPLICING FACTOR"/>
    <property type="match status" value="1"/>
</dbReference>
<dbReference type="Pfam" id="PF23241">
    <property type="entry name" value="HAT_PRP39_C"/>
    <property type="match status" value="2"/>
</dbReference>
<dbReference type="OrthoDB" id="541719at2759"/>
<keyword evidence="3" id="KW-0507">mRNA processing</keyword>
<dbReference type="InterPro" id="IPR011990">
    <property type="entry name" value="TPR-like_helical_dom_sf"/>
</dbReference>
<dbReference type="STRING" id="461836.A0A0L0D4K6"/>
<dbReference type="RefSeq" id="XP_013759633.1">
    <property type="nucleotide sequence ID" value="XM_013904179.1"/>
</dbReference>
<keyword evidence="6" id="KW-0539">Nucleus</keyword>
<sequence length="753" mass="84251">MSTPTQNKAAGSALDVLAQLQPTHLRKAGSSEVRNRAAAQVQITVEQILQEALDQQGQAEVRKPTDVFADKAEVEMYMAEKRSKFEEYIGFRRKRASNYIRYAAWEESVGEFERARSIFERGVAANYRDATLWTKYADMEMRAGHINSARNVLVRAVTHLPRHDAFWFKFAAMEEMVGNIAGARTVYAKWMEWNPGKQAWHTYINFEKRYEEWDRVRAIYADYVIRLEAARDHAGAATAWLKAARFEETLGEVARARDVYERAMAALEASGALGDAAVARKLFVAFAKFEERVKEYERARVIYKYALDTVPASAAGGLEDAFLAFEKRHGTKGGIESVLITQQREAYDAALAEDPTDYDLWFEYVRVEEGHGDPAAVREVYERAIGAKPDELLKTRPQGLTLAQTNVLESYGYLFINYALYEELTAGDVARAGVIYELALGLFKPGLALVERLYMLAAGVYVRAKDLGRARKILGHGIGAAPSHALFDYYIQLEYDLLNFDAARSLYNKYLEFEPEAVEAWIKYASFEASLLEPERARGLYELAIEQPLLDMPEVLWKAYIDFEIAEDEQAKAIQLFERLLTRTKHVKVFVTYAKYLASLGAISDARAVYTRAVDHTRVHNLPDQRLTALKAWHALELEHGSQAEAKAVTDQMPQRVKKRRMVRDAEGNELGWEEYYDYIWADTVDRSQANLKFLEKARQWAMQNAAQAQSQHASPAAGGGAAVGGVAGGGAAAGGAPGVAEPAPSAPLGPSA</sequence>
<dbReference type="GO" id="GO:0071007">
    <property type="term" value="C:U2-type catalytic step 2 spliceosome"/>
    <property type="evidence" value="ECO:0007669"/>
    <property type="project" value="TreeGrafter"/>
</dbReference>